<proteinExistence type="predicted"/>
<evidence type="ECO:0000313" key="2">
    <source>
        <dbReference type="Proteomes" id="UP001558534"/>
    </source>
</evidence>
<name>A0ABV3VX70_9BACI</name>
<dbReference type="RefSeq" id="WP_368636368.1">
    <property type="nucleotide sequence ID" value="NZ_JBFRHK010000005.1"/>
</dbReference>
<organism evidence="1 2">
    <name type="scientific">Lysinibacillus xylanilyticus</name>
    <dbReference type="NCBI Taxonomy" id="582475"/>
    <lineage>
        <taxon>Bacteria</taxon>
        <taxon>Bacillati</taxon>
        <taxon>Bacillota</taxon>
        <taxon>Bacilli</taxon>
        <taxon>Bacillales</taxon>
        <taxon>Bacillaceae</taxon>
        <taxon>Lysinibacillus</taxon>
    </lineage>
</organism>
<gene>
    <name evidence="1" type="ORF">AB1300_10115</name>
</gene>
<evidence type="ECO:0000313" key="1">
    <source>
        <dbReference type="EMBL" id="MEX3745490.1"/>
    </source>
</evidence>
<accession>A0ABV3VX70</accession>
<dbReference type="InterPro" id="IPR025144">
    <property type="entry name" value="DUF4085"/>
</dbReference>
<keyword evidence="2" id="KW-1185">Reference proteome</keyword>
<dbReference type="Proteomes" id="UP001558534">
    <property type="component" value="Unassembled WGS sequence"/>
</dbReference>
<dbReference type="EMBL" id="JBFRHK010000005">
    <property type="protein sequence ID" value="MEX3745490.1"/>
    <property type="molecule type" value="Genomic_DNA"/>
</dbReference>
<protein>
    <submittedName>
        <fullName evidence="1">DUF4085 family protein</fullName>
    </submittedName>
</protein>
<reference evidence="1 2" key="1">
    <citation type="submission" date="2024-07" db="EMBL/GenBank/DDBJ databases">
        <title>Characterization of a bacterium isolated from hydrolysated instant sea cucumber by whole-genome sequencing and metabolomics.</title>
        <authorList>
            <person name="Luo X."/>
            <person name="Zhang Z."/>
            <person name="Zheng Z."/>
            <person name="Zhang W."/>
            <person name="Ming T."/>
            <person name="Jiao L."/>
            <person name="Su X."/>
            <person name="Kong F."/>
            <person name="Xu J."/>
        </authorList>
    </citation>
    <scope>NUCLEOTIDE SEQUENCE [LARGE SCALE GENOMIC DNA]</scope>
    <source>
        <strain evidence="1 2">XL-2024</strain>
    </source>
</reference>
<sequence length="216" mass="25737">MKYFTQNWYREMQVNGFLTFPDSKEDWEESLNWKNEDGTSYIEILQADLEWRKEDLLTFLPAPFHPYILDGSLKTEYPSKELREMAEEWNENYLSRRQIIRKQYMEQFEEIQEKLPSQVLEIHTKSLHDGEVLSFSASESTITLIIAGTGVGWYGTNVKLTFSNVEKYSIPEQLEGSWWLYNEIYKTETGFELHVLFDYPLSELMIRARELKIETQ</sequence>
<comment type="caution">
    <text evidence="1">The sequence shown here is derived from an EMBL/GenBank/DDBJ whole genome shotgun (WGS) entry which is preliminary data.</text>
</comment>
<dbReference type="Pfam" id="PF13315">
    <property type="entry name" value="DUF4085"/>
    <property type="match status" value="1"/>
</dbReference>